<dbReference type="Pfam" id="PF01408">
    <property type="entry name" value="GFO_IDH_MocA"/>
    <property type="match status" value="1"/>
</dbReference>
<dbReference type="Gene3D" id="3.40.50.720">
    <property type="entry name" value="NAD(P)-binding Rossmann-like Domain"/>
    <property type="match status" value="1"/>
</dbReference>
<dbReference type="Gene3D" id="3.30.360.10">
    <property type="entry name" value="Dihydrodipicolinate Reductase, domain 2"/>
    <property type="match status" value="1"/>
</dbReference>
<dbReference type="GO" id="GO:0000166">
    <property type="term" value="F:nucleotide binding"/>
    <property type="evidence" value="ECO:0007669"/>
    <property type="project" value="InterPro"/>
</dbReference>
<sequence>MSKIKVAVFGCGAIAQRRHIPEYAANENVELVAFADPVVERAQEMAEMYGGKAYSSYEELLANETTVEAVSVCTPNYLHAPMTIAAANAGKHVLVEKPMAVSTEEGEQMIEAAKKNGVYLMVGHNQRLMPPHVKAKEILDSGRLGKVLTFRTAFGHPGPEGWSLDGAGSWFFRKEEAIMGAMGDLGVHKSDFIRYLLNDEVSEVAGFISTLHKEGTDVDDNATCLLRMKSGAIGTLVASWTQYRGGDNSTVLWCENGVMKIGTVEGDEVIVELTNGTVETYKVGAMATNEKQVPSGVIDAFVESIVTKTPPSISGEEGLRSLQVILAAFESEKTGQIVKL</sequence>
<keyword evidence="4" id="KW-1185">Reference proteome</keyword>
<dbReference type="AlphaFoldDB" id="A0A1G5L7X3"/>
<name>A0A1G5L7X3_9BACL</name>
<feature type="domain" description="GFO/IDH/MocA-like oxidoreductase" evidence="2">
    <location>
        <begin position="133"/>
        <end position="259"/>
    </location>
</feature>
<evidence type="ECO:0000313" key="4">
    <source>
        <dbReference type="Proteomes" id="UP000198538"/>
    </source>
</evidence>
<dbReference type="RefSeq" id="WP_090924332.1">
    <property type="nucleotide sequence ID" value="NZ_FMVM01000021.1"/>
</dbReference>
<dbReference type="InterPro" id="IPR036291">
    <property type="entry name" value="NAD(P)-bd_dom_sf"/>
</dbReference>
<feature type="domain" description="Gfo/Idh/MocA-like oxidoreductase N-terminal" evidence="1">
    <location>
        <begin position="4"/>
        <end position="124"/>
    </location>
</feature>
<protein>
    <submittedName>
        <fullName evidence="3">Predicted dehydrogenase</fullName>
    </submittedName>
</protein>
<dbReference type="SUPFAM" id="SSF51735">
    <property type="entry name" value="NAD(P)-binding Rossmann-fold domains"/>
    <property type="match status" value="1"/>
</dbReference>
<evidence type="ECO:0000313" key="3">
    <source>
        <dbReference type="EMBL" id="SCZ08926.1"/>
    </source>
</evidence>
<evidence type="ECO:0000259" key="2">
    <source>
        <dbReference type="Pfam" id="PF22725"/>
    </source>
</evidence>
<proteinExistence type="predicted"/>
<dbReference type="InterPro" id="IPR055170">
    <property type="entry name" value="GFO_IDH_MocA-like_dom"/>
</dbReference>
<dbReference type="InterPro" id="IPR000683">
    <property type="entry name" value="Gfo/Idh/MocA-like_OxRdtase_N"/>
</dbReference>
<accession>A0A1G5L7X3</accession>
<dbReference type="EMBL" id="FMVM01000021">
    <property type="protein sequence ID" value="SCZ08926.1"/>
    <property type="molecule type" value="Genomic_DNA"/>
</dbReference>
<dbReference type="InterPro" id="IPR051450">
    <property type="entry name" value="Gfo/Idh/MocA_Oxidoreductases"/>
</dbReference>
<dbReference type="Proteomes" id="UP000198538">
    <property type="component" value="Unassembled WGS sequence"/>
</dbReference>
<reference evidence="4" key="1">
    <citation type="submission" date="2016-10" db="EMBL/GenBank/DDBJ databases">
        <authorList>
            <person name="Varghese N."/>
            <person name="Submissions S."/>
        </authorList>
    </citation>
    <scope>NUCLEOTIDE SEQUENCE [LARGE SCALE GENOMIC DNA]</scope>
    <source>
        <strain evidence="4">BL9</strain>
    </source>
</reference>
<dbReference type="Pfam" id="PF22725">
    <property type="entry name" value="GFO_IDH_MocA_C3"/>
    <property type="match status" value="1"/>
</dbReference>
<dbReference type="STRING" id="582692.SAMN05720606_12145"/>
<gene>
    <name evidence="3" type="ORF">SAMN05720606_12145</name>
</gene>
<evidence type="ECO:0000259" key="1">
    <source>
        <dbReference type="Pfam" id="PF01408"/>
    </source>
</evidence>
<dbReference type="PANTHER" id="PTHR43377">
    <property type="entry name" value="BILIVERDIN REDUCTASE A"/>
    <property type="match status" value="1"/>
</dbReference>
<dbReference type="PANTHER" id="PTHR43377:SF1">
    <property type="entry name" value="BILIVERDIN REDUCTASE A"/>
    <property type="match status" value="1"/>
</dbReference>
<dbReference type="SUPFAM" id="SSF55347">
    <property type="entry name" value="Glyceraldehyde-3-phosphate dehydrogenase-like, C-terminal domain"/>
    <property type="match status" value="1"/>
</dbReference>
<organism evidence="3 4">
    <name type="scientific">Paenibacillus polysaccharolyticus</name>
    <dbReference type="NCBI Taxonomy" id="582692"/>
    <lineage>
        <taxon>Bacteria</taxon>
        <taxon>Bacillati</taxon>
        <taxon>Bacillota</taxon>
        <taxon>Bacilli</taxon>
        <taxon>Bacillales</taxon>
        <taxon>Paenibacillaceae</taxon>
        <taxon>Paenibacillus</taxon>
    </lineage>
</organism>